<name>A0A1E5QA12_9PROT</name>
<accession>A0A1E5QA12</accession>
<dbReference type="NCBIfam" id="NF001323">
    <property type="entry name" value="PRK00259.1-1"/>
    <property type="match status" value="1"/>
</dbReference>
<evidence type="ECO:0000313" key="6">
    <source>
        <dbReference type="EMBL" id="OEJ68591.1"/>
    </source>
</evidence>
<dbReference type="Pfam" id="PF04279">
    <property type="entry name" value="IspA"/>
    <property type="match status" value="1"/>
</dbReference>
<evidence type="ECO:0000256" key="5">
    <source>
        <dbReference type="HAMAP-Rule" id="MF_00189"/>
    </source>
</evidence>
<gene>
    <name evidence="5" type="primary">yciB</name>
    <name evidence="6" type="ORF">BEN30_00140</name>
</gene>
<feature type="transmembrane region" description="Helical" evidence="5">
    <location>
        <begin position="12"/>
        <end position="45"/>
    </location>
</feature>
<comment type="subcellular location">
    <subcellularLocation>
        <location evidence="5">Cell inner membrane</location>
        <topology evidence="5">Multi-pass membrane protein</topology>
    </subcellularLocation>
</comment>
<dbReference type="RefSeq" id="WP_069957109.1">
    <property type="nucleotide sequence ID" value="NZ_MCGG01000012.1"/>
</dbReference>
<dbReference type="Proteomes" id="UP000095347">
    <property type="component" value="Unassembled WGS sequence"/>
</dbReference>
<comment type="caution">
    <text evidence="6">The sequence shown here is derived from an EMBL/GenBank/DDBJ whole genome shotgun (WGS) entry which is preliminary data.</text>
</comment>
<protein>
    <recommendedName>
        <fullName evidence="5">Inner membrane-spanning protein YciB</fullName>
    </recommendedName>
</protein>
<feature type="transmembrane region" description="Helical" evidence="5">
    <location>
        <begin position="123"/>
        <end position="140"/>
    </location>
</feature>
<keyword evidence="1 5" id="KW-1003">Cell membrane</keyword>
<dbReference type="AlphaFoldDB" id="A0A1E5QA12"/>
<feature type="transmembrane region" description="Helical" evidence="5">
    <location>
        <begin position="152"/>
        <end position="173"/>
    </location>
</feature>
<dbReference type="EMBL" id="MCGG01000012">
    <property type="protein sequence ID" value="OEJ68591.1"/>
    <property type="molecule type" value="Genomic_DNA"/>
</dbReference>
<evidence type="ECO:0000256" key="1">
    <source>
        <dbReference type="ARBA" id="ARBA00022475"/>
    </source>
</evidence>
<evidence type="ECO:0000256" key="2">
    <source>
        <dbReference type="ARBA" id="ARBA00022692"/>
    </source>
</evidence>
<evidence type="ECO:0000256" key="4">
    <source>
        <dbReference type="ARBA" id="ARBA00023136"/>
    </source>
</evidence>
<keyword evidence="5" id="KW-0997">Cell inner membrane</keyword>
<dbReference type="NCBIfam" id="TIGR00997">
    <property type="entry name" value="ispZ"/>
    <property type="match status" value="1"/>
</dbReference>
<dbReference type="HAMAP" id="MF_00189">
    <property type="entry name" value="YciB"/>
    <property type="match status" value="1"/>
</dbReference>
<dbReference type="OrthoDB" id="9788219at2"/>
<dbReference type="PANTHER" id="PTHR36917">
    <property type="entry name" value="INTRACELLULAR SEPTATION PROTEIN A-RELATED"/>
    <property type="match status" value="1"/>
</dbReference>
<dbReference type="InterPro" id="IPR006008">
    <property type="entry name" value="YciB"/>
</dbReference>
<keyword evidence="7" id="KW-1185">Reference proteome</keyword>
<proteinExistence type="inferred from homology"/>
<keyword evidence="4 5" id="KW-0472">Membrane</keyword>
<keyword evidence="2 5" id="KW-0812">Transmembrane</keyword>
<evidence type="ECO:0000256" key="3">
    <source>
        <dbReference type="ARBA" id="ARBA00022989"/>
    </source>
</evidence>
<comment type="function">
    <text evidence="5">Plays a role in cell envelope biogenesis, maintenance of cell envelope integrity and membrane homeostasis.</text>
</comment>
<sequence length="189" mass="21376">MNQALKLILEVGPLLVFFVVNAKLGIFAATATFMVAIVLTLGFSYFKLKHIPTLPLVTGVVVMIFGGLTLYLEDEIFIKLKPTIVNTLFALVLFGGLAFQKSYLKSVLDTALSLDDEGWRKLTWRWAWFFVVLAIINEVVWRTQTTDMWVSFKVFGIMPLTIVFSLTQLPLIFRHQVEDQPSDPKSTSL</sequence>
<feature type="transmembrane region" description="Helical" evidence="5">
    <location>
        <begin position="84"/>
        <end position="103"/>
    </location>
</feature>
<reference evidence="7" key="1">
    <citation type="submission" date="2016-07" db="EMBL/GenBank/DDBJ databases">
        <authorList>
            <person name="Florea S."/>
            <person name="Webb J.S."/>
            <person name="Jaromczyk J."/>
            <person name="Schardl C.L."/>
        </authorList>
    </citation>
    <scope>NUCLEOTIDE SEQUENCE [LARGE SCALE GENOMIC DNA]</scope>
    <source>
        <strain evidence="7">MV-1</strain>
    </source>
</reference>
<evidence type="ECO:0000313" key="7">
    <source>
        <dbReference type="Proteomes" id="UP000095347"/>
    </source>
</evidence>
<dbReference type="GO" id="GO:0005886">
    <property type="term" value="C:plasma membrane"/>
    <property type="evidence" value="ECO:0007669"/>
    <property type="project" value="UniProtKB-SubCell"/>
</dbReference>
<feature type="transmembrane region" description="Helical" evidence="5">
    <location>
        <begin position="51"/>
        <end position="72"/>
    </location>
</feature>
<comment type="similarity">
    <text evidence="5">Belongs to the YciB family.</text>
</comment>
<organism evidence="6 7">
    <name type="scientific">Magnetovibrio blakemorei</name>
    <dbReference type="NCBI Taxonomy" id="28181"/>
    <lineage>
        <taxon>Bacteria</taxon>
        <taxon>Pseudomonadati</taxon>
        <taxon>Pseudomonadota</taxon>
        <taxon>Alphaproteobacteria</taxon>
        <taxon>Rhodospirillales</taxon>
        <taxon>Magnetovibrionaceae</taxon>
        <taxon>Magnetovibrio</taxon>
    </lineage>
</organism>
<keyword evidence="3 5" id="KW-1133">Transmembrane helix</keyword>
<dbReference type="STRING" id="28181.BEN30_00140"/>
<dbReference type="PANTHER" id="PTHR36917:SF1">
    <property type="entry name" value="INNER MEMBRANE-SPANNING PROTEIN YCIB"/>
    <property type="match status" value="1"/>
</dbReference>